<dbReference type="PROSITE" id="PS51352">
    <property type="entry name" value="THIOREDOXIN_2"/>
    <property type="match status" value="1"/>
</dbReference>
<dbReference type="InterPro" id="IPR045020">
    <property type="entry name" value="PRX_1cys"/>
</dbReference>
<keyword evidence="3 9" id="KW-0575">Peroxidase</keyword>
<comment type="catalytic activity">
    <reaction evidence="9">
        <text>a hydroperoxide + [thioredoxin]-dithiol = an alcohol + [thioredoxin]-disulfide + H2O</text>
        <dbReference type="Rhea" id="RHEA:62620"/>
        <dbReference type="Rhea" id="RHEA-COMP:10698"/>
        <dbReference type="Rhea" id="RHEA-COMP:10700"/>
        <dbReference type="ChEBI" id="CHEBI:15377"/>
        <dbReference type="ChEBI" id="CHEBI:29950"/>
        <dbReference type="ChEBI" id="CHEBI:30879"/>
        <dbReference type="ChEBI" id="CHEBI:35924"/>
        <dbReference type="ChEBI" id="CHEBI:50058"/>
        <dbReference type="EC" id="1.11.1.24"/>
    </reaction>
</comment>
<proteinExistence type="inferred from homology"/>
<keyword evidence="9" id="KW-1015">Disulfide bond</keyword>
<dbReference type="InterPro" id="IPR036249">
    <property type="entry name" value="Thioredoxin-like_sf"/>
</dbReference>
<comment type="subcellular location">
    <subcellularLocation>
        <location evidence="9">Cytoplasm</location>
    </subcellularLocation>
</comment>
<evidence type="ECO:0000313" key="13">
    <source>
        <dbReference type="Proteomes" id="UP000248079"/>
    </source>
</evidence>
<feature type="disulfide bond" description="Alternate" evidence="9">
    <location>
        <begin position="217"/>
        <end position="223"/>
    </location>
</feature>
<dbReference type="EMBL" id="QFLI01000001">
    <property type="protein sequence ID" value="PXY02830.1"/>
    <property type="molecule type" value="Genomic_DNA"/>
</dbReference>
<dbReference type="SUPFAM" id="SSF52833">
    <property type="entry name" value="Thioredoxin-like"/>
    <property type="match status" value="1"/>
</dbReference>
<evidence type="ECO:0000256" key="6">
    <source>
        <dbReference type="ARBA" id="ARBA00023284"/>
    </source>
</evidence>
<feature type="binding site" evidence="9">
    <location>
        <position position="138"/>
    </location>
    <ligand>
        <name>substrate</name>
    </ligand>
</feature>
<evidence type="ECO:0000256" key="1">
    <source>
        <dbReference type="ARBA" id="ARBA00009796"/>
    </source>
</evidence>
<dbReference type="InterPro" id="IPR050217">
    <property type="entry name" value="Peroxiredoxin"/>
</dbReference>
<organism evidence="12 13">
    <name type="scientific">Marinifilum breve</name>
    <dbReference type="NCBI Taxonomy" id="2184082"/>
    <lineage>
        <taxon>Bacteria</taxon>
        <taxon>Pseudomonadati</taxon>
        <taxon>Bacteroidota</taxon>
        <taxon>Bacteroidia</taxon>
        <taxon>Marinilabiliales</taxon>
        <taxon>Marinifilaceae</taxon>
    </lineage>
</organism>
<dbReference type="GO" id="GO:0042744">
    <property type="term" value="P:hydrogen peroxide catabolic process"/>
    <property type="evidence" value="ECO:0007669"/>
    <property type="project" value="TreeGrafter"/>
</dbReference>
<dbReference type="CDD" id="cd03016">
    <property type="entry name" value="PRX_1cys"/>
    <property type="match status" value="1"/>
</dbReference>
<feature type="disulfide bond" description="Interchain (with Cys-55); in linked form" evidence="9">
    <location>
        <position position="223"/>
    </location>
</feature>
<name>A0A2V4A643_9BACT</name>
<keyword evidence="6 9" id="KW-0676">Redox-active center</keyword>
<dbReference type="GO" id="GO:0045454">
    <property type="term" value="P:cell redox homeostasis"/>
    <property type="evidence" value="ECO:0007669"/>
    <property type="project" value="TreeGrafter"/>
</dbReference>
<keyword evidence="13" id="KW-1185">Reference proteome</keyword>
<dbReference type="GO" id="GO:0033554">
    <property type="term" value="P:cellular response to stress"/>
    <property type="evidence" value="ECO:0007669"/>
    <property type="project" value="TreeGrafter"/>
</dbReference>
<accession>A0A2V4A643</accession>
<dbReference type="InterPro" id="IPR024706">
    <property type="entry name" value="Peroxiredoxin_AhpC-typ"/>
</dbReference>
<dbReference type="Proteomes" id="UP000248079">
    <property type="component" value="Unassembled WGS sequence"/>
</dbReference>
<feature type="active site" description="Cysteine sulfenic acid (-SOH) intermediate" evidence="9">
    <location>
        <position position="55"/>
    </location>
</feature>
<evidence type="ECO:0000256" key="4">
    <source>
        <dbReference type="ARBA" id="ARBA00022862"/>
    </source>
</evidence>
<dbReference type="GO" id="GO:0008379">
    <property type="term" value="F:thioredoxin peroxidase activity"/>
    <property type="evidence" value="ECO:0007669"/>
    <property type="project" value="TreeGrafter"/>
</dbReference>
<dbReference type="Gene3D" id="3.30.1020.10">
    <property type="entry name" value="Antioxidant, Horf6, Chain A, domain2"/>
    <property type="match status" value="1"/>
</dbReference>
<dbReference type="InterPro" id="IPR022915">
    <property type="entry name" value="Peroxiredoxin_TDXH"/>
</dbReference>
<evidence type="ECO:0000256" key="7">
    <source>
        <dbReference type="ARBA" id="ARBA00025719"/>
    </source>
</evidence>
<protein>
    <recommendedName>
        <fullName evidence="9">Peroxiredoxin</fullName>
        <ecNumber evidence="9">1.11.1.24</ecNumber>
    </recommendedName>
    <alternativeName>
        <fullName evidence="9">Thioredoxin peroxidase</fullName>
    </alternativeName>
    <alternativeName>
        <fullName evidence="9">Thioredoxin-dependent peroxiredoxin</fullName>
    </alternativeName>
</protein>
<comment type="subunit">
    <text evidence="9">Homodecamer. Pentamer of dimers that assemble into a ring structure.</text>
</comment>
<dbReference type="NCBIfam" id="NF009668">
    <property type="entry name" value="PRK13189.1"/>
    <property type="match status" value="1"/>
</dbReference>
<dbReference type="InterPro" id="IPR013766">
    <property type="entry name" value="Thioredoxin_domain"/>
</dbReference>
<dbReference type="InterPro" id="IPR000866">
    <property type="entry name" value="AhpC/TSA"/>
</dbReference>
<comment type="function">
    <text evidence="8 9">Thiol-specific peroxidase that catalyzes the reduction of hydrogen peroxide and organic hydroperoxides to water and alcohols, respectively. Plays a role in cell protection against oxidative stress by detoxifying peroxides.</text>
</comment>
<evidence type="ECO:0000256" key="10">
    <source>
        <dbReference type="PIRSR" id="PIRSR000239-1"/>
    </source>
</evidence>
<dbReference type="PANTHER" id="PTHR10681">
    <property type="entry name" value="THIOREDOXIN PEROXIDASE"/>
    <property type="match status" value="1"/>
</dbReference>
<evidence type="ECO:0000256" key="5">
    <source>
        <dbReference type="ARBA" id="ARBA00023002"/>
    </source>
</evidence>
<comment type="similarity">
    <text evidence="7 9">Belongs to the peroxiredoxin family. Prx6 subfamily.</text>
</comment>
<feature type="disulfide bond" description="Interchain (with Cys-223); in linked form" evidence="9">
    <location>
        <position position="55"/>
    </location>
</feature>
<dbReference type="EC" id="1.11.1.24" evidence="9"/>
<dbReference type="InterPro" id="IPR019479">
    <property type="entry name" value="Peroxiredoxin_C"/>
</dbReference>
<comment type="miscellaneous">
    <text evidence="9">The active site is a conserved redox-active cysteine residue, the peroxidatic cysteine (C(P)), which makes the nucleophilic attack on the peroxide substrate. The peroxide oxidizes the C(P)-SH to cysteine sulfenic acid (C(P)-SOH), which then reacts with another cysteine residue, the resolving cysteine (C(R)), to form a disulfide bridge. The disulfide is subsequently reduced by an appropriate electron donor to complete the catalytic cycle. Although the primary sequence of this enzyme is similar to those of the 1-Cys Prx6 enzymes, its catalytic properties resemble those of the typical 2-Cys Prxs and C(R) is provided by the other dimeric subunit to form an intersubunit disulfide. The disulfide is subsequently reduced by thioredoxin.</text>
</comment>
<evidence type="ECO:0000256" key="3">
    <source>
        <dbReference type="ARBA" id="ARBA00022559"/>
    </source>
</evidence>
<dbReference type="Pfam" id="PF10417">
    <property type="entry name" value="1-cysPrx_C"/>
    <property type="match status" value="1"/>
</dbReference>
<evidence type="ECO:0000259" key="11">
    <source>
        <dbReference type="PROSITE" id="PS51352"/>
    </source>
</evidence>
<dbReference type="GO" id="GO:0006979">
    <property type="term" value="P:response to oxidative stress"/>
    <property type="evidence" value="ECO:0007669"/>
    <property type="project" value="TreeGrafter"/>
</dbReference>
<dbReference type="Pfam" id="PF00578">
    <property type="entry name" value="AhpC-TSA"/>
    <property type="match status" value="1"/>
</dbReference>
<comment type="similarity">
    <text evidence="1">Belongs to the peroxiredoxin family. AhpC/Prx1 subfamily.</text>
</comment>
<reference evidence="12 13" key="1">
    <citation type="submission" date="2018-05" db="EMBL/GenBank/DDBJ databases">
        <title>Marinifilum breve JC075T sp. nov., a marine bacterium isolated from Yongle Blue Hole in the South China Sea.</title>
        <authorList>
            <person name="Fu T."/>
        </authorList>
    </citation>
    <scope>NUCLEOTIDE SEQUENCE [LARGE SCALE GENOMIC DNA]</scope>
    <source>
        <strain evidence="12 13">JC075</strain>
    </source>
</reference>
<evidence type="ECO:0000256" key="2">
    <source>
        <dbReference type="ARBA" id="ARBA00022490"/>
    </source>
</evidence>
<gene>
    <name evidence="12" type="ORF">DF185_01695</name>
</gene>
<keyword evidence="5 9" id="KW-0560">Oxidoreductase</keyword>
<dbReference type="AlphaFoldDB" id="A0A2V4A643"/>
<feature type="domain" description="Thioredoxin" evidence="11">
    <location>
        <begin position="13"/>
        <end position="175"/>
    </location>
</feature>
<keyword evidence="4 9" id="KW-0049">Antioxidant</keyword>
<evidence type="ECO:0000313" key="12">
    <source>
        <dbReference type="EMBL" id="PXY02830.1"/>
    </source>
</evidence>
<dbReference type="OrthoDB" id="9812811at2"/>
<dbReference type="PIRSF" id="PIRSF000239">
    <property type="entry name" value="AHPC"/>
    <property type="match status" value="1"/>
</dbReference>
<dbReference type="Gene3D" id="3.40.30.10">
    <property type="entry name" value="Glutaredoxin"/>
    <property type="match status" value="1"/>
</dbReference>
<dbReference type="GO" id="GO:0005829">
    <property type="term" value="C:cytosol"/>
    <property type="evidence" value="ECO:0007669"/>
    <property type="project" value="TreeGrafter"/>
</dbReference>
<comment type="caution">
    <text evidence="12">The sequence shown here is derived from an EMBL/GenBank/DDBJ whole genome shotgun (WGS) entry which is preliminary data.</text>
</comment>
<keyword evidence="2 9" id="KW-0963">Cytoplasm</keyword>
<dbReference type="RefSeq" id="WP_110358989.1">
    <property type="nucleotide sequence ID" value="NZ_QFLI01000001.1"/>
</dbReference>
<evidence type="ECO:0000256" key="8">
    <source>
        <dbReference type="ARBA" id="ARBA00037420"/>
    </source>
</evidence>
<dbReference type="PANTHER" id="PTHR10681:SF128">
    <property type="entry name" value="THIOREDOXIN-DEPENDENT PEROXIDE REDUCTASE, MITOCHONDRIAL"/>
    <property type="match status" value="1"/>
</dbReference>
<feature type="active site" description="Cysteine sulfenic acid (-SOH) intermediate; for peroxidase activity" evidence="10">
    <location>
        <position position="55"/>
    </location>
</feature>
<dbReference type="HAMAP" id="MF_00401">
    <property type="entry name" value="Peroxiredoxin"/>
    <property type="match status" value="1"/>
</dbReference>
<sequence length="244" mass="27991">MNEHSELQTVNMPRIGDKAPEFRAITTQGDIHFPNDYRGRWVILFSHPADFTPVCTSEFMTFAKMENQFNQANCDLVGLSVDGLYSHIAWLRTIKEKIEYKGMKDIEVQFPLIEDIKMEVANKYGMVQPGEDSTKAVRAVFFIDPHGIIRTIIYYPLSLGRNFDEIYRVLVALQTADKFSVATPADWKPGDEVIVPPAGSCGVAKDRMENTDEDVKCYDWFFCTKKLKEEEIWDAILRKEPIAH</sequence>
<evidence type="ECO:0000256" key="9">
    <source>
        <dbReference type="HAMAP-Rule" id="MF_00401"/>
    </source>
</evidence>